<evidence type="ECO:0000313" key="3">
    <source>
        <dbReference type="Proteomes" id="UP000006315"/>
    </source>
</evidence>
<dbReference type="PATRIC" id="fig|1131731.3.peg.2627"/>
<proteinExistence type="predicted"/>
<keyword evidence="3" id="KW-1185">Reference proteome</keyword>
<dbReference type="Pfam" id="PF13027">
    <property type="entry name" value="DUF3888"/>
    <property type="match status" value="1"/>
</dbReference>
<feature type="signal peptide" evidence="1">
    <location>
        <begin position="1"/>
        <end position="23"/>
    </location>
</feature>
<dbReference type="AlphaFoldDB" id="K6CWN2"/>
<dbReference type="InterPro" id="IPR024984">
    <property type="entry name" value="DUF3888"/>
</dbReference>
<feature type="chain" id="PRO_5003890556" description="DUF3887 domain-containing protein" evidence="1">
    <location>
        <begin position="24"/>
        <end position="133"/>
    </location>
</feature>
<accession>K6CWN2</accession>
<dbReference type="Proteomes" id="UP000006315">
    <property type="component" value="Unassembled WGS sequence"/>
</dbReference>
<dbReference type="EMBL" id="AJLR01000115">
    <property type="protein sequence ID" value="EKN64637.1"/>
    <property type="molecule type" value="Genomic_DNA"/>
</dbReference>
<reference evidence="2 3" key="1">
    <citation type="journal article" date="2012" name="Front. Microbiol.">
        <title>Redundancy and modularity in membrane-associated dissimilatory nitrate reduction in Bacillus.</title>
        <authorList>
            <person name="Heylen K."/>
            <person name="Keltjens J."/>
        </authorList>
    </citation>
    <scope>NUCLEOTIDE SEQUENCE [LARGE SCALE GENOMIC DNA]</scope>
    <source>
        <strain evidence="2 3">LMG 9581</strain>
    </source>
</reference>
<dbReference type="RefSeq" id="WP_003331945.1">
    <property type="nucleotide sequence ID" value="NZ_AJLR01000115.1"/>
</dbReference>
<keyword evidence="1" id="KW-0732">Signal</keyword>
<name>K6CWN2_SCHAZ</name>
<organism evidence="2 3">
    <name type="scientific">Schinkia azotoformans LMG 9581</name>
    <dbReference type="NCBI Taxonomy" id="1131731"/>
    <lineage>
        <taxon>Bacteria</taxon>
        <taxon>Bacillati</taxon>
        <taxon>Bacillota</taxon>
        <taxon>Bacilli</taxon>
        <taxon>Bacillales</taxon>
        <taxon>Bacillaceae</taxon>
        <taxon>Calidifontibacillus/Schinkia group</taxon>
        <taxon>Schinkia</taxon>
    </lineage>
</organism>
<evidence type="ECO:0000313" key="2">
    <source>
        <dbReference type="EMBL" id="EKN64637.1"/>
    </source>
</evidence>
<dbReference type="STRING" id="1131731.BAZO_12829"/>
<gene>
    <name evidence="2" type="ORF">BAZO_12829</name>
</gene>
<evidence type="ECO:0000256" key="1">
    <source>
        <dbReference type="SAM" id="SignalP"/>
    </source>
</evidence>
<evidence type="ECO:0008006" key="4">
    <source>
        <dbReference type="Google" id="ProtNLM"/>
    </source>
</evidence>
<dbReference type="GeneID" id="89470816"/>
<sequence>MKKLIVLLLLGLYLVGYNTPAHSQTLNEADTELCDTLKYALINTLREPIDKAIAEIYQDDKNAPEGLTWASYDTEILKIKQMNGVGGAYAITLKVLPYYRAHNTYGEDIVIVSSNGELIEYKHLKTFPIVEFN</sequence>
<comment type="caution">
    <text evidence="2">The sequence shown here is derived from an EMBL/GenBank/DDBJ whole genome shotgun (WGS) entry which is preliminary data.</text>
</comment>
<protein>
    <recommendedName>
        <fullName evidence="4">DUF3887 domain-containing protein</fullName>
    </recommendedName>
</protein>